<evidence type="ECO:0000259" key="6">
    <source>
        <dbReference type="Pfam" id="PF01077"/>
    </source>
</evidence>
<dbReference type="InterPro" id="IPR006067">
    <property type="entry name" value="NO2/SO3_Rdtase_4Fe4S_dom"/>
</dbReference>
<dbReference type="Proteomes" id="UP000679179">
    <property type="component" value="Unassembled WGS sequence"/>
</dbReference>
<keyword evidence="3" id="KW-0560">Oxidoreductase</keyword>
<dbReference type="AlphaFoldDB" id="A0A919S188"/>
<dbReference type="Pfam" id="PF03460">
    <property type="entry name" value="NIR_SIR_ferr"/>
    <property type="match status" value="1"/>
</dbReference>
<dbReference type="Gene3D" id="3.30.413.10">
    <property type="entry name" value="Sulfite Reductase Hemoprotein, domain 1"/>
    <property type="match status" value="1"/>
</dbReference>
<sequence>MIKDPKYAVLQKVRDNRRTFGITPRIPGGFVKPEELIKLAEVAQKYNGTIKITSGQRIAILGLEADDVDKVWSELGMEPAVLSTYSVKNVEMCPAAFCKRAKQNSLKLAMHLEKRFYGASTPNRTKIGVAGCRNSCTSAYSKDIAVIGDIKGYIVAVGGSAGYHPKLPNIIAENLSEKEAYEMVESVYEYYNKEAQFGEKLGDFVERVSVESFKNKVIEIFKDRMNRIEK</sequence>
<keyword evidence="4" id="KW-0408">Iron</keyword>
<dbReference type="InterPro" id="IPR036136">
    <property type="entry name" value="Nit/Sulf_reduc_fer-like_dom_sf"/>
</dbReference>
<evidence type="ECO:0000313" key="9">
    <source>
        <dbReference type="Proteomes" id="UP000679179"/>
    </source>
</evidence>
<organism evidence="8 9">
    <name type="scientific">Clostridium polyendosporum</name>
    <dbReference type="NCBI Taxonomy" id="69208"/>
    <lineage>
        <taxon>Bacteria</taxon>
        <taxon>Bacillati</taxon>
        <taxon>Bacillota</taxon>
        <taxon>Clostridia</taxon>
        <taxon>Eubacteriales</taxon>
        <taxon>Clostridiaceae</taxon>
        <taxon>Clostridium</taxon>
    </lineage>
</organism>
<evidence type="ECO:0000256" key="5">
    <source>
        <dbReference type="ARBA" id="ARBA00023014"/>
    </source>
</evidence>
<dbReference type="Gene3D" id="3.90.480.20">
    <property type="match status" value="1"/>
</dbReference>
<dbReference type="EMBL" id="BOPZ01000024">
    <property type="protein sequence ID" value="GIM29947.1"/>
    <property type="molecule type" value="Genomic_DNA"/>
</dbReference>
<dbReference type="Pfam" id="PF01077">
    <property type="entry name" value="NIR_SIR"/>
    <property type="match status" value="1"/>
</dbReference>
<keyword evidence="9" id="KW-1185">Reference proteome</keyword>
<evidence type="ECO:0000256" key="2">
    <source>
        <dbReference type="ARBA" id="ARBA00022723"/>
    </source>
</evidence>
<dbReference type="PANTHER" id="PTHR43809:SF1">
    <property type="entry name" value="NITRITE REDUCTASE (NADH) LARGE SUBUNIT"/>
    <property type="match status" value="1"/>
</dbReference>
<reference evidence="8" key="1">
    <citation type="submission" date="2021-03" db="EMBL/GenBank/DDBJ databases">
        <title>Taxonomic study of Clostridium polyendosporum from meadow-gley soil under rice.</title>
        <authorList>
            <person name="Kobayashi H."/>
            <person name="Tanizawa Y."/>
            <person name="Yagura M."/>
        </authorList>
    </citation>
    <scope>NUCLEOTIDE SEQUENCE</scope>
    <source>
        <strain evidence="8">JCM 30710</strain>
    </source>
</reference>
<evidence type="ECO:0000256" key="3">
    <source>
        <dbReference type="ARBA" id="ARBA00023002"/>
    </source>
</evidence>
<gene>
    <name evidence="8" type="ORF">CPJCM30710_26130</name>
</gene>
<feature type="domain" description="Nitrite/Sulfite reductase ferredoxin-like" evidence="7">
    <location>
        <begin position="17"/>
        <end position="76"/>
    </location>
</feature>
<protein>
    <submittedName>
        <fullName evidence="8">NAD(P)/FAD-dependent oxidoreductase</fullName>
    </submittedName>
</protein>
<keyword evidence="1" id="KW-0349">Heme</keyword>
<evidence type="ECO:0000259" key="7">
    <source>
        <dbReference type="Pfam" id="PF03460"/>
    </source>
</evidence>
<dbReference type="SUPFAM" id="SSF55124">
    <property type="entry name" value="Nitrite/Sulfite reductase N-terminal domain-like"/>
    <property type="match status" value="1"/>
</dbReference>
<dbReference type="GO" id="GO:0020037">
    <property type="term" value="F:heme binding"/>
    <property type="evidence" value="ECO:0007669"/>
    <property type="project" value="InterPro"/>
</dbReference>
<comment type="caution">
    <text evidence="8">The sequence shown here is derived from an EMBL/GenBank/DDBJ whole genome shotgun (WGS) entry which is preliminary data.</text>
</comment>
<feature type="domain" description="Nitrite/sulphite reductase 4Fe-4S" evidence="6">
    <location>
        <begin position="87"/>
        <end position="220"/>
    </location>
</feature>
<dbReference type="RefSeq" id="WP_212904629.1">
    <property type="nucleotide sequence ID" value="NZ_BOPZ01000024.1"/>
</dbReference>
<dbReference type="GO" id="GO:0016491">
    <property type="term" value="F:oxidoreductase activity"/>
    <property type="evidence" value="ECO:0007669"/>
    <property type="project" value="UniProtKB-KW"/>
</dbReference>
<dbReference type="SUPFAM" id="SSF56014">
    <property type="entry name" value="Nitrite and sulphite reductase 4Fe-4S domain-like"/>
    <property type="match status" value="1"/>
</dbReference>
<dbReference type="GO" id="GO:0046872">
    <property type="term" value="F:metal ion binding"/>
    <property type="evidence" value="ECO:0007669"/>
    <property type="project" value="UniProtKB-KW"/>
</dbReference>
<dbReference type="GO" id="GO:0051536">
    <property type="term" value="F:iron-sulfur cluster binding"/>
    <property type="evidence" value="ECO:0007669"/>
    <property type="project" value="UniProtKB-KW"/>
</dbReference>
<evidence type="ECO:0000256" key="1">
    <source>
        <dbReference type="ARBA" id="ARBA00022617"/>
    </source>
</evidence>
<proteinExistence type="predicted"/>
<dbReference type="PANTHER" id="PTHR43809">
    <property type="entry name" value="NITRITE REDUCTASE (NADH) LARGE SUBUNIT"/>
    <property type="match status" value="1"/>
</dbReference>
<dbReference type="PIRSF" id="PIRSF037487">
    <property type="entry name" value="Sulfite_red_assimil"/>
    <property type="match status" value="1"/>
</dbReference>
<dbReference type="InterPro" id="IPR052034">
    <property type="entry name" value="NasD-like"/>
</dbReference>
<dbReference type="InterPro" id="IPR005117">
    <property type="entry name" value="NiRdtase/SiRdtase_haem-b_fer"/>
</dbReference>
<name>A0A919S188_9CLOT</name>
<dbReference type="InterPro" id="IPR017220">
    <property type="entry name" value="Sulphite_reductase_assimil"/>
</dbReference>
<accession>A0A919S188</accession>
<evidence type="ECO:0000256" key="4">
    <source>
        <dbReference type="ARBA" id="ARBA00023004"/>
    </source>
</evidence>
<keyword evidence="2" id="KW-0479">Metal-binding</keyword>
<keyword evidence="5" id="KW-0411">Iron-sulfur</keyword>
<evidence type="ECO:0000313" key="8">
    <source>
        <dbReference type="EMBL" id="GIM29947.1"/>
    </source>
</evidence>
<dbReference type="InterPro" id="IPR045854">
    <property type="entry name" value="NO2/SO3_Rdtase_4Fe4S_sf"/>
</dbReference>